<feature type="domain" description="OmpR/PhoB-type" evidence="8">
    <location>
        <begin position="97"/>
        <end position="196"/>
    </location>
</feature>
<dbReference type="GO" id="GO:0000156">
    <property type="term" value="F:phosphorelay response regulator activity"/>
    <property type="evidence" value="ECO:0007669"/>
    <property type="project" value="TreeGrafter"/>
</dbReference>
<keyword evidence="5" id="KW-0804">Transcription</keyword>
<evidence type="ECO:0000259" key="8">
    <source>
        <dbReference type="PROSITE" id="PS51755"/>
    </source>
</evidence>
<sequence>MTQPSPTGPPNEHAEARGFAVYIGLDEYHALADGTTLGEMAAALKELVQTIAPSAQTYTSIAVAPRDSGGRDLDVVKNSTSRPDLAAARGPGDGNGTDARSGAKNVVIDLSRRRMLIGPQVRLLTYMEFELLQYLVEHEGTTVTRQELIEVLWSGELADQMSSRTVDVHVRRLRVKLGSEADLVRTVHGLGYVFNKGWNVQVVYRGQS</sequence>
<dbReference type="PROSITE" id="PS51755">
    <property type="entry name" value="OMPR_PHOB"/>
    <property type="match status" value="1"/>
</dbReference>
<dbReference type="CDD" id="cd00383">
    <property type="entry name" value="trans_reg_C"/>
    <property type="match status" value="1"/>
</dbReference>
<keyword evidence="10" id="KW-1185">Reference proteome</keyword>
<evidence type="ECO:0000256" key="7">
    <source>
        <dbReference type="SAM" id="MobiDB-lite"/>
    </source>
</evidence>
<dbReference type="SUPFAM" id="SSF46894">
    <property type="entry name" value="C-terminal effector domain of the bipartite response regulators"/>
    <property type="match status" value="1"/>
</dbReference>
<dbReference type="PANTHER" id="PTHR48111:SF1">
    <property type="entry name" value="TWO-COMPONENT RESPONSE REGULATOR ORR33"/>
    <property type="match status" value="1"/>
</dbReference>
<dbReference type="Gene3D" id="1.10.10.10">
    <property type="entry name" value="Winged helix-like DNA-binding domain superfamily/Winged helix DNA-binding domain"/>
    <property type="match status" value="1"/>
</dbReference>
<proteinExistence type="predicted"/>
<dbReference type="EMBL" id="BMGP01000002">
    <property type="protein sequence ID" value="GGF21882.1"/>
    <property type="molecule type" value="Genomic_DNA"/>
</dbReference>
<accession>A0A917EVT8</accession>
<dbReference type="InterPro" id="IPR001867">
    <property type="entry name" value="OmpR/PhoB-type_DNA-bd"/>
</dbReference>
<dbReference type="RefSeq" id="WP_188675855.1">
    <property type="nucleotide sequence ID" value="NZ_BMGP01000002.1"/>
</dbReference>
<dbReference type="InterPro" id="IPR039420">
    <property type="entry name" value="WalR-like"/>
</dbReference>
<feature type="region of interest" description="Disordered" evidence="7">
    <location>
        <begin position="68"/>
        <end position="100"/>
    </location>
</feature>
<keyword evidence="4 6" id="KW-0238">DNA-binding</keyword>
<evidence type="ECO:0000256" key="2">
    <source>
        <dbReference type="ARBA" id="ARBA00023012"/>
    </source>
</evidence>
<evidence type="ECO:0000313" key="9">
    <source>
        <dbReference type="EMBL" id="GGF21882.1"/>
    </source>
</evidence>
<dbReference type="AlphaFoldDB" id="A0A917EVT8"/>
<feature type="DNA-binding region" description="OmpR/PhoB-type" evidence="6">
    <location>
        <begin position="97"/>
        <end position="196"/>
    </location>
</feature>
<keyword evidence="2" id="KW-0902">Two-component regulatory system</keyword>
<keyword evidence="1" id="KW-0597">Phosphoprotein</keyword>
<protein>
    <recommendedName>
        <fullName evidence="8">OmpR/PhoB-type domain-containing protein</fullName>
    </recommendedName>
</protein>
<evidence type="ECO:0000256" key="4">
    <source>
        <dbReference type="ARBA" id="ARBA00023125"/>
    </source>
</evidence>
<evidence type="ECO:0000256" key="5">
    <source>
        <dbReference type="ARBA" id="ARBA00023163"/>
    </source>
</evidence>
<reference evidence="9 10" key="1">
    <citation type="journal article" date="2014" name="Int. J. Syst. Evol. Microbiol.">
        <title>Complete genome sequence of Corynebacterium casei LMG S-19264T (=DSM 44701T), isolated from a smear-ripened cheese.</title>
        <authorList>
            <consortium name="US DOE Joint Genome Institute (JGI-PGF)"/>
            <person name="Walter F."/>
            <person name="Albersmeier A."/>
            <person name="Kalinowski J."/>
            <person name="Ruckert C."/>
        </authorList>
    </citation>
    <scope>NUCLEOTIDE SEQUENCE [LARGE SCALE GENOMIC DNA]</scope>
    <source>
        <strain evidence="9 10">CGMCC 1.12976</strain>
    </source>
</reference>
<dbReference type="Pfam" id="PF00486">
    <property type="entry name" value="Trans_reg_C"/>
    <property type="match status" value="1"/>
</dbReference>
<dbReference type="GO" id="GO:0006355">
    <property type="term" value="P:regulation of DNA-templated transcription"/>
    <property type="evidence" value="ECO:0007669"/>
    <property type="project" value="InterPro"/>
</dbReference>
<organism evidence="9 10">
    <name type="scientific">Subtercola lobariae</name>
    <dbReference type="NCBI Taxonomy" id="1588641"/>
    <lineage>
        <taxon>Bacteria</taxon>
        <taxon>Bacillati</taxon>
        <taxon>Actinomycetota</taxon>
        <taxon>Actinomycetes</taxon>
        <taxon>Micrococcales</taxon>
        <taxon>Microbacteriaceae</taxon>
        <taxon>Subtercola</taxon>
    </lineage>
</organism>
<dbReference type="PANTHER" id="PTHR48111">
    <property type="entry name" value="REGULATOR OF RPOS"/>
    <property type="match status" value="1"/>
</dbReference>
<dbReference type="SMART" id="SM00862">
    <property type="entry name" value="Trans_reg_C"/>
    <property type="match status" value="1"/>
</dbReference>
<comment type="caution">
    <text evidence="9">The sequence shown here is derived from an EMBL/GenBank/DDBJ whole genome shotgun (WGS) entry which is preliminary data.</text>
</comment>
<gene>
    <name evidence="9" type="ORF">GCM10011399_14510</name>
</gene>
<dbReference type="GO" id="GO:0000976">
    <property type="term" value="F:transcription cis-regulatory region binding"/>
    <property type="evidence" value="ECO:0007669"/>
    <property type="project" value="TreeGrafter"/>
</dbReference>
<keyword evidence="3" id="KW-0805">Transcription regulation</keyword>
<evidence type="ECO:0000256" key="3">
    <source>
        <dbReference type="ARBA" id="ARBA00023015"/>
    </source>
</evidence>
<dbReference type="GO" id="GO:0005829">
    <property type="term" value="C:cytosol"/>
    <property type="evidence" value="ECO:0007669"/>
    <property type="project" value="TreeGrafter"/>
</dbReference>
<dbReference type="InterPro" id="IPR016032">
    <property type="entry name" value="Sig_transdc_resp-reg_C-effctor"/>
</dbReference>
<evidence type="ECO:0000313" key="10">
    <source>
        <dbReference type="Proteomes" id="UP000598775"/>
    </source>
</evidence>
<dbReference type="Proteomes" id="UP000598775">
    <property type="component" value="Unassembled WGS sequence"/>
</dbReference>
<evidence type="ECO:0000256" key="1">
    <source>
        <dbReference type="ARBA" id="ARBA00022553"/>
    </source>
</evidence>
<evidence type="ECO:0000256" key="6">
    <source>
        <dbReference type="PROSITE-ProRule" id="PRU01091"/>
    </source>
</evidence>
<dbReference type="InterPro" id="IPR036388">
    <property type="entry name" value="WH-like_DNA-bd_sf"/>
</dbReference>
<name>A0A917EVT8_9MICO</name>
<dbReference type="GO" id="GO:0032993">
    <property type="term" value="C:protein-DNA complex"/>
    <property type="evidence" value="ECO:0007669"/>
    <property type="project" value="TreeGrafter"/>
</dbReference>